<evidence type="ECO:0000256" key="8">
    <source>
        <dbReference type="ARBA" id="ARBA00023114"/>
    </source>
</evidence>
<proteinExistence type="predicted"/>
<organism evidence="13 14">
    <name type="scientific">Caballeronia sordidicola</name>
    <name type="common">Burkholderia sordidicola</name>
    <dbReference type="NCBI Taxonomy" id="196367"/>
    <lineage>
        <taxon>Bacteria</taxon>
        <taxon>Pseudomonadati</taxon>
        <taxon>Pseudomonadota</taxon>
        <taxon>Betaproteobacteria</taxon>
        <taxon>Burkholderiales</taxon>
        <taxon>Burkholderiaceae</taxon>
        <taxon>Caballeronia</taxon>
    </lineage>
</organism>
<evidence type="ECO:0000313" key="13">
    <source>
        <dbReference type="EMBL" id="SAL52299.1"/>
    </source>
</evidence>
<name>A0A158I7R0_CABSO</name>
<dbReference type="GO" id="GO:0015288">
    <property type="term" value="F:porin activity"/>
    <property type="evidence" value="ECO:0007669"/>
    <property type="project" value="UniProtKB-KW"/>
</dbReference>
<keyword evidence="5" id="KW-0812">Transmembrane</keyword>
<dbReference type="InterPro" id="IPR033900">
    <property type="entry name" value="Gram_neg_porin_domain"/>
</dbReference>
<dbReference type="PROSITE" id="PS51257">
    <property type="entry name" value="PROKAR_LIPOPROTEIN"/>
    <property type="match status" value="1"/>
</dbReference>
<evidence type="ECO:0000256" key="2">
    <source>
        <dbReference type="ARBA" id="ARBA00011233"/>
    </source>
</evidence>
<dbReference type="GO" id="GO:0009279">
    <property type="term" value="C:cell outer membrane"/>
    <property type="evidence" value="ECO:0007669"/>
    <property type="project" value="UniProtKB-SubCell"/>
</dbReference>
<keyword evidence="10" id="KW-0998">Cell outer membrane</keyword>
<dbReference type="Gene3D" id="2.40.160.10">
    <property type="entry name" value="Porin"/>
    <property type="match status" value="1"/>
</dbReference>
<dbReference type="RefSeq" id="WP_060858590.1">
    <property type="nucleotide sequence ID" value="NZ_FCOC02000027.1"/>
</dbReference>
<comment type="subunit">
    <text evidence="2">Homotrimer.</text>
</comment>
<dbReference type="OrthoDB" id="8982743at2"/>
<dbReference type="EMBL" id="FCOC02000027">
    <property type="protein sequence ID" value="SAL52299.1"/>
    <property type="molecule type" value="Genomic_DNA"/>
</dbReference>
<dbReference type="GO" id="GO:0034220">
    <property type="term" value="P:monoatomic ion transmembrane transport"/>
    <property type="evidence" value="ECO:0007669"/>
    <property type="project" value="InterPro"/>
</dbReference>
<evidence type="ECO:0000256" key="6">
    <source>
        <dbReference type="ARBA" id="ARBA00022729"/>
    </source>
</evidence>
<evidence type="ECO:0000256" key="5">
    <source>
        <dbReference type="ARBA" id="ARBA00022692"/>
    </source>
</evidence>
<keyword evidence="9" id="KW-0472">Membrane</keyword>
<sequence>MKKMMMIAATTTSLGCLSSAHAQSSVTLYGVVDAGLTFNSNAKGEKQYAMTSGNASGSRWGFRGNEDLGGGLSTFFRLEGGFSSTNGTIGQGGTLFGRGAYVGLASKSYGSVSAGRQATIQYDFISPYPSGGTWAASGIGYGTHLGDLDGLDNFNRINNAVKYLSPSFRGLQFGADYSFGGVPGQMSQKQTWGVGAQYLNGPLALALAFNESYQPNYSFFGSKANDSTTGNNITNPAVSGYATARTQQIFAAAGQYAFGKATFAFTYTNTRFDDLGNVSVTGLGGKPAAFRGNAVFNIVEGNLMYQLMPALQLALAYTYTHNGNANGVGPAIYHQVNVGADYFLSKRTDLFVDAFYQRAAGTDSTGGPAVAAITGATASSSNHQIVGLVGIRHKF</sequence>
<dbReference type="PRINTS" id="PR00184">
    <property type="entry name" value="NEISSPPORIN"/>
</dbReference>
<evidence type="ECO:0000256" key="11">
    <source>
        <dbReference type="SAM" id="SignalP"/>
    </source>
</evidence>
<protein>
    <submittedName>
        <fullName evidence="13">Outer membrane porin OpcP</fullName>
    </submittedName>
</protein>
<evidence type="ECO:0000313" key="14">
    <source>
        <dbReference type="Proteomes" id="UP000054893"/>
    </source>
</evidence>
<evidence type="ECO:0000256" key="4">
    <source>
        <dbReference type="ARBA" id="ARBA00022452"/>
    </source>
</evidence>
<comment type="subcellular location">
    <subcellularLocation>
        <location evidence="1">Cell outer membrane</location>
        <topology evidence="1">Multi-pass membrane protein</topology>
    </subcellularLocation>
</comment>
<dbReference type="SUPFAM" id="SSF56935">
    <property type="entry name" value="Porins"/>
    <property type="match status" value="1"/>
</dbReference>
<dbReference type="CDD" id="cd00342">
    <property type="entry name" value="gram_neg_porins"/>
    <property type="match status" value="1"/>
</dbReference>
<feature type="domain" description="Porin" evidence="12">
    <location>
        <begin position="14"/>
        <end position="357"/>
    </location>
</feature>
<evidence type="ECO:0000256" key="10">
    <source>
        <dbReference type="ARBA" id="ARBA00023237"/>
    </source>
</evidence>
<dbReference type="Pfam" id="PF13609">
    <property type="entry name" value="Porin_4"/>
    <property type="match status" value="1"/>
</dbReference>
<dbReference type="InterPro" id="IPR001702">
    <property type="entry name" value="Porin_Gram-ve"/>
</dbReference>
<dbReference type="InterPro" id="IPR050298">
    <property type="entry name" value="Gram-neg_bact_OMP"/>
</dbReference>
<dbReference type="Proteomes" id="UP000054893">
    <property type="component" value="Unassembled WGS sequence"/>
</dbReference>
<evidence type="ECO:0000256" key="1">
    <source>
        <dbReference type="ARBA" id="ARBA00004571"/>
    </source>
</evidence>
<evidence type="ECO:0000256" key="7">
    <source>
        <dbReference type="ARBA" id="ARBA00023065"/>
    </source>
</evidence>
<feature type="chain" id="PRO_5007810646" evidence="11">
    <location>
        <begin position="23"/>
        <end position="395"/>
    </location>
</feature>
<dbReference type="AlphaFoldDB" id="A0A158I7R0"/>
<dbReference type="PRINTS" id="PR00182">
    <property type="entry name" value="ECOLNEIPORIN"/>
</dbReference>
<keyword evidence="6 11" id="KW-0732">Signal</keyword>
<keyword evidence="8" id="KW-0626">Porin</keyword>
<dbReference type="GO" id="GO:0046930">
    <property type="term" value="C:pore complex"/>
    <property type="evidence" value="ECO:0007669"/>
    <property type="project" value="UniProtKB-KW"/>
</dbReference>
<evidence type="ECO:0000256" key="9">
    <source>
        <dbReference type="ARBA" id="ARBA00023136"/>
    </source>
</evidence>
<dbReference type="PANTHER" id="PTHR34501">
    <property type="entry name" value="PROTEIN YDDL-RELATED"/>
    <property type="match status" value="1"/>
</dbReference>
<feature type="signal peptide" evidence="11">
    <location>
        <begin position="1"/>
        <end position="22"/>
    </location>
</feature>
<evidence type="ECO:0000259" key="12">
    <source>
        <dbReference type="Pfam" id="PF13609"/>
    </source>
</evidence>
<keyword evidence="3" id="KW-0813">Transport</keyword>
<accession>A0A158I7R0</accession>
<reference evidence="13 14" key="1">
    <citation type="submission" date="2016-01" db="EMBL/GenBank/DDBJ databases">
        <authorList>
            <person name="Oliw E.H."/>
        </authorList>
    </citation>
    <scope>NUCLEOTIDE SEQUENCE [LARGE SCALE GENOMIC DNA]</scope>
    <source>
        <strain evidence="13">LMG 22029</strain>
    </source>
</reference>
<keyword evidence="4" id="KW-1134">Transmembrane beta strand</keyword>
<gene>
    <name evidence="13" type="ORF">AWB64_05625</name>
</gene>
<dbReference type="PANTHER" id="PTHR34501:SF9">
    <property type="entry name" value="MAJOR OUTER MEMBRANE PROTEIN P.IA"/>
    <property type="match status" value="1"/>
</dbReference>
<evidence type="ECO:0000256" key="3">
    <source>
        <dbReference type="ARBA" id="ARBA00022448"/>
    </source>
</evidence>
<keyword evidence="7" id="KW-0406">Ion transport</keyword>
<dbReference type="InterPro" id="IPR023614">
    <property type="entry name" value="Porin_dom_sf"/>
</dbReference>
<dbReference type="InterPro" id="IPR002299">
    <property type="entry name" value="Porin_Neis"/>
</dbReference>